<protein>
    <submittedName>
        <fullName evidence="1">Uncharacterized protein</fullName>
    </submittedName>
</protein>
<dbReference type="AlphaFoldDB" id="A0A6A5VD26"/>
<sequence>MGVMVKCRTYSYPGRSGQRSWAILPLQVPSSYGEPNKGLFESISGHPSTETHDELTSLFGPGLPCEFFSDLPGAITEHQDLNCLLIKRKAWTNGYRVWDMWDFGFLLEEQDGSDGKHFERVGLHSEDSGEAKQLERAGFSGDWIPDRSSRVEPVEMLEMLASMMIMFPVPGQADAGGGDRGHHSIFTNETGAHVRDDVLSEVELR</sequence>
<name>A0A6A5VD26_9PLEO</name>
<dbReference type="Proteomes" id="UP000800036">
    <property type="component" value="Unassembled WGS sequence"/>
</dbReference>
<reference evidence="1" key="1">
    <citation type="journal article" date="2020" name="Stud. Mycol.">
        <title>101 Dothideomycetes genomes: a test case for predicting lifestyles and emergence of pathogens.</title>
        <authorList>
            <person name="Haridas S."/>
            <person name="Albert R."/>
            <person name="Binder M."/>
            <person name="Bloem J."/>
            <person name="Labutti K."/>
            <person name="Salamov A."/>
            <person name="Andreopoulos B."/>
            <person name="Baker S."/>
            <person name="Barry K."/>
            <person name="Bills G."/>
            <person name="Bluhm B."/>
            <person name="Cannon C."/>
            <person name="Castanera R."/>
            <person name="Culley D."/>
            <person name="Daum C."/>
            <person name="Ezra D."/>
            <person name="Gonzalez J."/>
            <person name="Henrissat B."/>
            <person name="Kuo A."/>
            <person name="Liang C."/>
            <person name="Lipzen A."/>
            <person name="Lutzoni F."/>
            <person name="Magnuson J."/>
            <person name="Mondo S."/>
            <person name="Nolan M."/>
            <person name="Ohm R."/>
            <person name="Pangilinan J."/>
            <person name="Park H.-J."/>
            <person name="Ramirez L."/>
            <person name="Alfaro M."/>
            <person name="Sun H."/>
            <person name="Tritt A."/>
            <person name="Yoshinaga Y."/>
            <person name="Zwiers L.-H."/>
            <person name="Turgeon B."/>
            <person name="Goodwin S."/>
            <person name="Spatafora J."/>
            <person name="Crous P."/>
            <person name="Grigoriev I."/>
        </authorList>
    </citation>
    <scope>NUCLEOTIDE SEQUENCE</scope>
    <source>
        <strain evidence="1">CBS 107.79</strain>
    </source>
</reference>
<accession>A0A6A5VD26</accession>
<dbReference type="EMBL" id="ML976672">
    <property type="protein sequence ID" value="KAF1975045.1"/>
    <property type="molecule type" value="Genomic_DNA"/>
</dbReference>
<organism evidence="1 2">
    <name type="scientific">Bimuria novae-zelandiae CBS 107.79</name>
    <dbReference type="NCBI Taxonomy" id="1447943"/>
    <lineage>
        <taxon>Eukaryota</taxon>
        <taxon>Fungi</taxon>
        <taxon>Dikarya</taxon>
        <taxon>Ascomycota</taxon>
        <taxon>Pezizomycotina</taxon>
        <taxon>Dothideomycetes</taxon>
        <taxon>Pleosporomycetidae</taxon>
        <taxon>Pleosporales</taxon>
        <taxon>Massarineae</taxon>
        <taxon>Didymosphaeriaceae</taxon>
        <taxon>Bimuria</taxon>
    </lineage>
</organism>
<gene>
    <name evidence="1" type="ORF">BU23DRAFT_567028</name>
</gene>
<evidence type="ECO:0000313" key="2">
    <source>
        <dbReference type="Proteomes" id="UP000800036"/>
    </source>
</evidence>
<evidence type="ECO:0000313" key="1">
    <source>
        <dbReference type="EMBL" id="KAF1975045.1"/>
    </source>
</evidence>
<proteinExistence type="predicted"/>
<keyword evidence="2" id="KW-1185">Reference proteome</keyword>